<dbReference type="Gene3D" id="3.30.40.10">
    <property type="entry name" value="Zinc/RING finger domain, C3HC4 (zinc finger)"/>
    <property type="match status" value="1"/>
</dbReference>
<evidence type="ECO:0000256" key="1">
    <source>
        <dbReference type="ARBA" id="ARBA00022723"/>
    </source>
</evidence>
<dbReference type="Proteomes" id="UP000558688">
    <property type="component" value="Unassembled WGS sequence"/>
</dbReference>
<dbReference type="GO" id="GO:0006511">
    <property type="term" value="P:ubiquitin-dependent protein catabolic process"/>
    <property type="evidence" value="ECO:0007669"/>
    <property type="project" value="TreeGrafter"/>
</dbReference>
<dbReference type="PROSITE" id="PS50089">
    <property type="entry name" value="ZF_RING_2"/>
    <property type="match status" value="1"/>
</dbReference>
<accession>A0A8H5EE31</accession>
<name>A0A8H5EE31_FUSOX</name>
<dbReference type="PANTHER" id="PTHR47094">
    <property type="entry name" value="ELFLESS, ISOFORM B"/>
    <property type="match status" value="1"/>
</dbReference>
<dbReference type="GO" id="GO:0140082">
    <property type="term" value="F:SUMO-ubiquitin ligase activity"/>
    <property type="evidence" value="ECO:0007669"/>
    <property type="project" value="TreeGrafter"/>
</dbReference>
<feature type="compositionally biased region" description="Polar residues" evidence="5">
    <location>
        <begin position="112"/>
        <end position="133"/>
    </location>
</feature>
<feature type="compositionally biased region" description="Low complexity" evidence="5">
    <location>
        <begin position="216"/>
        <end position="232"/>
    </location>
</feature>
<dbReference type="InterPro" id="IPR017907">
    <property type="entry name" value="Znf_RING_CS"/>
</dbReference>
<dbReference type="InterPro" id="IPR049627">
    <property type="entry name" value="SLX8"/>
</dbReference>
<feature type="region of interest" description="Disordered" evidence="5">
    <location>
        <begin position="172"/>
        <end position="267"/>
    </location>
</feature>
<gene>
    <name evidence="7" type="ORF">FOXYS1_12184</name>
</gene>
<dbReference type="GO" id="GO:0008270">
    <property type="term" value="F:zinc ion binding"/>
    <property type="evidence" value="ECO:0007669"/>
    <property type="project" value="UniProtKB-KW"/>
</dbReference>
<dbReference type="AlphaFoldDB" id="A0A8H5EE31"/>
<dbReference type="Pfam" id="PF13920">
    <property type="entry name" value="zf-C3HC4_3"/>
    <property type="match status" value="1"/>
</dbReference>
<dbReference type="InterPro" id="IPR001841">
    <property type="entry name" value="Znf_RING"/>
</dbReference>
<dbReference type="GO" id="GO:0061630">
    <property type="term" value="F:ubiquitin protein ligase activity"/>
    <property type="evidence" value="ECO:0007669"/>
    <property type="project" value="InterPro"/>
</dbReference>
<dbReference type="PROSITE" id="PS00518">
    <property type="entry name" value="ZF_RING_1"/>
    <property type="match status" value="1"/>
</dbReference>
<dbReference type="InterPro" id="IPR013083">
    <property type="entry name" value="Znf_RING/FYVE/PHD"/>
</dbReference>
<dbReference type="SMART" id="SM00184">
    <property type="entry name" value="RING"/>
    <property type="match status" value="1"/>
</dbReference>
<feature type="compositionally biased region" description="Polar residues" evidence="5">
    <location>
        <begin position="188"/>
        <end position="209"/>
    </location>
</feature>
<feature type="domain" description="RING-type" evidence="6">
    <location>
        <begin position="388"/>
        <end position="429"/>
    </location>
</feature>
<keyword evidence="3" id="KW-0862">Zinc</keyword>
<feature type="compositionally biased region" description="Polar residues" evidence="5">
    <location>
        <begin position="21"/>
        <end position="32"/>
    </location>
</feature>
<keyword evidence="2 4" id="KW-0863">Zinc-finger</keyword>
<evidence type="ECO:0000256" key="4">
    <source>
        <dbReference type="PROSITE-ProRule" id="PRU00175"/>
    </source>
</evidence>
<evidence type="ECO:0000256" key="5">
    <source>
        <dbReference type="SAM" id="MobiDB-lite"/>
    </source>
</evidence>
<dbReference type="GO" id="GO:0033768">
    <property type="term" value="C:SUMO-targeted ubiquitin ligase complex"/>
    <property type="evidence" value="ECO:0007669"/>
    <property type="project" value="TreeGrafter"/>
</dbReference>
<feature type="compositionally biased region" description="Polar residues" evidence="5">
    <location>
        <begin position="87"/>
        <end position="105"/>
    </location>
</feature>
<organism evidence="7 8">
    <name type="scientific">Fusarium oxysporum</name>
    <name type="common">Fusarium vascular wilt</name>
    <dbReference type="NCBI Taxonomy" id="5507"/>
    <lineage>
        <taxon>Eukaryota</taxon>
        <taxon>Fungi</taxon>
        <taxon>Dikarya</taxon>
        <taxon>Ascomycota</taxon>
        <taxon>Pezizomycotina</taxon>
        <taxon>Sordariomycetes</taxon>
        <taxon>Hypocreomycetidae</taxon>
        <taxon>Hypocreales</taxon>
        <taxon>Nectriaceae</taxon>
        <taxon>Fusarium</taxon>
        <taxon>Fusarium oxysporum species complex</taxon>
    </lineage>
</organism>
<feature type="region of interest" description="Disordered" evidence="5">
    <location>
        <begin position="286"/>
        <end position="352"/>
    </location>
</feature>
<evidence type="ECO:0000256" key="2">
    <source>
        <dbReference type="ARBA" id="ARBA00022771"/>
    </source>
</evidence>
<keyword evidence="1" id="KW-0479">Metal-binding</keyword>
<dbReference type="EMBL" id="JAAFOW010002347">
    <property type="protein sequence ID" value="KAF5257298.1"/>
    <property type="molecule type" value="Genomic_DNA"/>
</dbReference>
<feature type="compositionally biased region" description="Low complexity" evidence="5">
    <location>
        <begin position="41"/>
        <end position="57"/>
    </location>
</feature>
<evidence type="ECO:0000313" key="7">
    <source>
        <dbReference type="EMBL" id="KAF5257298.1"/>
    </source>
</evidence>
<protein>
    <recommendedName>
        <fullName evidence="6">RING-type domain-containing protein</fullName>
    </recommendedName>
</protein>
<proteinExistence type="predicted"/>
<dbReference type="GO" id="GO:0032183">
    <property type="term" value="F:SUMO binding"/>
    <property type="evidence" value="ECO:0007669"/>
    <property type="project" value="TreeGrafter"/>
</dbReference>
<dbReference type="PANTHER" id="PTHR47094:SF1">
    <property type="entry name" value="RING-TYPE E3 UBIQUITIN TRANSFERASE"/>
    <property type="match status" value="1"/>
</dbReference>
<sequence length="469" mass="50810">MSTTTRIVSPPDFAGAGAPHPNTQPRSRSQRTIDLEIDGISASASANASGSSGNSSSSGGGASRSHIRQTTTSSSLPLTYLSLPPLISNSRLRTYRTPSPLTTTQRPRHSHSPPSQNIQTSPWGEPASASSTHIELPPIGSWENGHPESLHNADLENSLLASEIEDNFLADLADGDFSSPSSYPPFTNPDSRPSQSHSVSLQSTVQASTPYRALRNTTASTNTTTSTTATAAPRELSSTNCILHPFGPERTTTQLSSASNSTGESQASLPVFDSLEENDFFFDSPASSFSEAMPPATRRSTTAAAARTGSTHASKRRRTSTSRQRKSPATRKDMDVEELFGTSPTRPPIDVEPKAEFDTIDLTENNEVFEEVRKPEKDDRVKLAAFQCVICMDDCSNLTVTHCGHLYCASCLHQSLHVDVTKGKCPMCRQKLDMKPRESYNSKTKGYWPLELKLMTATRKGKRKANTMS</sequence>
<dbReference type="SUPFAM" id="SSF57850">
    <property type="entry name" value="RING/U-box"/>
    <property type="match status" value="1"/>
</dbReference>
<feature type="region of interest" description="Disordered" evidence="5">
    <location>
        <begin position="1"/>
        <end position="150"/>
    </location>
</feature>
<evidence type="ECO:0000259" key="6">
    <source>
        <dbReference type="PROSITE" id="PS50089"/>
    </source>
</evidence>
<feature type="compositionally biased region" description="Polar residues" evidence="5">
    <location>
        <begin position="250"/>
        <end position="267"/>
    </location>
</feature>
<comment type="caution">
    <text evidence="7">The sequence shown here is derived from an EMBL/GenBank/DDBJ whole genome shotgun (WGS) entry which is preliminary data.</text>
</comment>
<evidence type="ECO:0000313" key="8">
    <source>
        <dbReference type="Proteomes" id="UP000558688"/>
    </source>
</evidence>
<feature type="compositionally biased region" description="Low complexity" evidence="5">
    <location>
        <begin position="286"/>
        <end position="312"/>
    </location>
</feature>
<reference evidence="7" key="1">
    <citation type="submission" date="2020-02" db="EMBL/GenBank/DDBJ databases">
        <title>Identification and distribution of gene clusters putatively required for synthesis of sphingolipid metabolism inhibitors in phylogenetically diverse species of the filamentous fungus Fusarium.</title>
        <authorList>
            <person name="Kim H.-S."/>
            <person name="Busman M."/>
            <person name="Brown D.W."/>
            <person name="Divon H."/>
            <person name="Uhlig S."/>
            <person name="Proctor R.H."/>
        </authorList>
    </citation>
    <scope>NUCLEOTIDE SEQUENCE [LARGE SCALE GENOMIC DNA]</scope>
    <source>
        <strain evidence="7">NRRL 39464</strain>
    </source>
</reference>
<evidence type="ECO:0000256" key="3">
    <source>
        <dbReference type="ARBA" id="ARBA00022833"/>
    </source>
</evidence>
<feature type="compositionally biased region" description="Low complexity" evidence="5">
    <location>
        <begin position="70"/>
        <end position="86"/>
    </location>
</feature>
<feature type="compositionally biased region" description="Basic residues" evidence="5">
    <location>
        <begin position="313"/>
        <end position="329"/>
    </location>
</feature>